<dbReference type="Gene3D" id="3.30.450.20">
    <property type="entry name" value="PAS domain"/>
    <property type="match status" value="1"/>
</dbReference>
<dbReference type="Pfam" id="PF13188">
    <property type="entry name" value="PAS_8"/>
    <property type="match status" value="1"/>
</dbReference>
<evidence type="ECO:0000259" key="6">
    <source>
        <dbReference type="PROSITE" id="PS50109"/>
    </source>
</evidence>
<name>A0A1J5SEJ8_9ZZZZ</name>
<dbReference type="GO" id="GO:0000155">
    <property type="term" value="F:phosphorelay sensor kinase activity"/>
    <property type="evidence" value="ECO:0007669"/>
    <property type="project" value="TreeGrafter"/>
</dbReference>
<dbReference type="PROSITE" id="PS50112">
    <property type="entry name" value="PAS"/>
    <property type="match status" value="1"/>
</dbReference>
<evidence type="ECO:0000256" key="4">
    <source>
        <dbReference type="ARBA" id="ARBA00022777"/>
    </source>
</evidence>
<dbReference type="GO" id="GO:0004721">
    <property type="term" value="F:phosphoprotein phosphatase activity"/>
    <property type="evidence" value="ECO:0007669"/>
    <property type="project" value="TreeGrafter"/>
</dbReference>
<dbReference type="InterPro" id="IPR004358">
    <property type="entry name" value="Sig_transdc_His_kin-like_C"/>
</dbReference>
<dbReference type="GO" id="GO:0005886">
    <property type="term" value="C:plasma membrane"/>
    <property type="evidence" value="ECO:0007669"/>
    <property type="project" value="TreeGrafter"/>
</dbReference>
<dbReference type="Pfam" id="PF02518">
    <property type="entry name" value="HATPase_c"/>
    <property type="match status" value="1"/>
</dbReference>
<dbReference type="InterPro" id="IPR003594">
    <property type="entry name" value="HATPase_dom"/>
</dbReference>
<comment type="caution">
    <text evidence="8">The sequence shown here is derived from an EMBL/GenBank/DDBJ whole genome shotgun (WGS) entry which is preliminary data.</text>
</comment>
<keyword evidence="3 8" id="KW-0808">Transferase</keyword>
<organism evidence="8">
    <name type="scientific">mine drainage metagenome</name>
    <dbReference type="NCBI Taxonomy" id="410659"/>
    <lineage>
        <taxon>unclassified sequences</taxon>
        <taxon>metagenomes</taxon>
        <taxon>ecological metagenomes</taxon>
    </lineage>
</organism>
<feature type="domain" description="Histidine kinase" evidence="6">
    <location>
        <begin position="168"/>
        <end position="379"/>
    </location>
</feature>
<reference evidence="8" key="1">
    <citation type="submission" date="2016-10" db="EMBL/GenBank/DDBJ databases">
        <title>Sequence of Gallionella enrichment culture.</title>
        <authorList>
            <person name="Poehlein A."/>
            <person name="Muehling M."/>
            <person name="Daniel R."/>
        </authorList>
    </citation>
    <scope>NUCLEOTIDE SEQUENCE</scope>
</reference>
<dbReference type="SUPFAM" id="SSF55874">
    <property type="entry name" value="ATPase domain of HSP90 chaperone/DNA topoisomerase II/histidine kinase"/>
    <property type="match status" value="1"/>
</dbReference>
<keyword evidence="5" id="KW-0472">Membrane</keyword>
<proteinExistence type="predicted"/>
<dbReference type="PANTHER" id="PTHR45453:SF3">
    <property type="entry name" value="HISTIDINE KINASE"/>
    <property type="match status" value="1"/>
</dbReference>
<dbReference type="InterPro" id="IPR000014">
    <property type="entry name" value="PAS"/>
</dbReference>
<dbReference type="EC" id="2.7.13.3" evidence="2"/>
<dbReference type="InterPro" id="IPR005467">
    <property type="entry name" value="His_kinase_dom"/>
</dbReference>
<dbReference type="PANTHER" id="PTHR45453">
    <property type="entry name" value="PHOSPHATE REGULON SENSOR PROTEIN PHOR"/>
    <property type="match status" value="1"/>
</dbReference>
<dbReference type="EMBL" id="MLJW01000098">
    <property type="protein sequence ID" value="OIR00140.1"/>
    <property type="molecule type" value="Genomic_DNA"/>
</dbReference>
<evidence type="ECO:0000313" key="8">
    <source>
        <dbReference type="EMBL" id="OIR00140.1"/>
    </source>
</evidence>
<keyword evidence="4" id="KW-0418">Kinase</keyword>
<evidence type="ECO:0000259" key="7">
    <source>
        <dbReference type="PROSITE" id="PS50112"/>
    </source>
</evidence>
<evidence type="ECO:0000256" key="3">
    <source>
        <dbReference type="ARBA" id="ARBA00022679"/>
    </source>
</evidence>
<evidence type="ECO:0000256" key="5">
    <source>
        <dbReference type="ARBA" id="ARBA00023136"/>
    </source>
</evidence>
<sequence length="379" mass="42434">MKTTYFAPAERASETKIKSDFDSLEKSEYIRTIINALPEVVAILNRERQIVFGNEALLKFLGIVDKETLLGLRPGEAVKCINSTLNDGGCGTSKNCKYCGAVNAIMESQMTMQKVTKECRITSKKDDKTEFLDLRVTSSPFMFKGTYYSILSIDDISDAKRRKMLEKIFFHDVINIAGGLKGITDILVATSNNNNGNEEYIKLVNKMGGELLEEIMSQRALSYAEKGELQPEVTNISSVQLLKETVYYLSHHSNSQSKNIFIDESAEPVIILTAEVLLKRVLINMLKNALDASKKGEDVCLNCKKDGDDFVIFTVHNNAYMPDNVQAQIFQRSFSTKGEGHGLGTYSMKLLTERYLNGKVGFTSSPEKGTEFFVRIPRK</sequence>
<protein>
    <recommendedName>
        <fullName evidence="2">histidine kinase</fullName>
        <ecNumber evidence="2">2.7.13.3</ecNumber>
    </recommendedName>
</protein>
<dbReference type="SUPFAM" id="SSF55785">
    <property type="entry name" value="PYP-like sensor domain (PAS domain)"/>
    <property type="match status" value="1"/>
</dbReference>
<evidence type="ECO:0000256" key="2">
    <source>
        <dbReference type="ARBA" id="ARBA00012438"/>
    </source>
</evidence>
<feature type="domain" description="PAS" evidence="7">
    <location>
        <begin position="26"/>
        <end position="69"/>
    </location>
</feature>
<dbReference type="AlphaFoldDB" id="A0A1J5SEJ8"/>
<dbReference type="PROSITE" id="PS50109">
    <property type="entry name" value="HIS_KIN"/>
    <property type="match status" value="1"/>
</dbReference>
<dbReference type="InterPro" id="IPR050351">
    <property type="entry name" value="BphY/WalK/GraS-like"/>
</dbReference>
<dbReference type="InterPro" id="IPR036890">
    <property type="entry name" value="HATPase_C_sf"/>
</dbReference>
<dbReference type="GO" id="GO:0016036">
    <property type="term" value="P:cellular response to phosphate starvation"/>
    <property type="evidence" value="ECO:0007669"/>
    <property type="project" value="TreeGrafter"/>
</dbReference>
<comment type="catalytic activity">
    <reaction evidence="1">
        <text>ATP + protein L-histidine = ADP + protein N-phospho-L-histidine.</text>
        <dbReference type="EC" id="2.7.13.3"/>
    </reaction>
</comment>
<dbReference type="InterPro" id="IPR035965">
    <property type="entry name" value="PAS-like_dom_sf"/>
</dbReference>
<gene>
    <name evidence="8" type="primary">phoR_13</name>
    <name evidence="8" type="ORF">GALL_177860</name>
</gene>
<accession>A0A1J5SEJ8</accession>
<dbReference type="SMART" id="SM00387">
    <property type="entry name" value="HATPase_c"/>
    <property type="match status" value="1"/>
</dbReference>
<dbReference type="PRINTS" id="PR00344">
    <property type="entry name" value="BCTRLSENSOR"/>
</dbReference>
<dbReference type="Gene3D" id="3.30.565.10">
    <property type="entry name" value="Histidine kinase-like ATPase, C-terminal domain"/>
    <property type="match status" value="1"/>
</dbReference>
<evidence type="ECO:0000256" key="1">
    <source>
        <dbReference type="ARBA" id="ARBA00000085"/>
    </source>
</evidence>